<feature type="region of interest" description="Disordered" evidence="3">
    <location>
        <begin position="20"/>
        <end position="73"/>
    </location>
</feature>
<dbReference type="PANTHER" id="PTHR42919:SF8">
    <property type="entry name" value="N-ALPHA-ACETYLTRANSFERASE 50"/>
    <property type="match status" value="1"/>
</dbReference>
<dbReference type="InterPro" id="IPR016181">
    <property type="entry name" value="Acyl_CoA_acyltransferase"/>
</dbReference>
<dbReference type="Pfam" id="PF00583">
    <property type="entry name" value="Acetyltransf_1"/>
    <property type="match status" value="1"/>
</dbReference>
<dbReference type="Proteomes" id="UP000237631">
    <property type="component" value="Unassembled WGS sequence"/>
</dbReference>
<dbReference type="AlphaFoldDB" id="A0A2S6C7R5"/>
<sequence>MSQSSLLAWLNKPAIVRSAASLEQSRTPDTGKLPVQITSPAADAEVSQPQPGHSPAADELTSPTPGRRPLPHNVELRSCTQADIPHLKRLTTLLLPIPYPDKFYKDIVNDPVTNSITLLAVWHDDPTSQPKGKGRLIGAIRCRLLEPSTASTEFHSREPTAPVLYLSTLVLLSPYRQHGIATHLLRTVVQKAAEDYGVTRVGAHVWEANADGLAWYRKRGFRETRRESGYYRRLDPSAAVVVERDVSVADFLNA</sequence>
<feature type="domain" description="N-acetyltransferase" evidence="4">
    <location>
        <begin position="74"/>
        <end position="247"/>
    </location>
</feature>
<dbReference type="InterPro" id="IPR051556">
    <property type="entry name" value="N-term/lysine_N-AcTrnsfr"/>
</dbReference>
<protein>
    <recommendedName>
        <fullName evidence="4">N-acetyltransferase domain-containing protein</fullName>
    </recommendedName>
</protein>
<dbReference type="PANTHER" id="PTHR42919">
    <property type="entry name" value="N-ALPHA-ACETYLTRANSFERASE"/>
    <property type="match status" value="1"/>
</dbReference>
<dbReference type="GO" id="GO:0016747">
    <property type="term" value="F:acyltransferase activity, transferring groups other than amino-acyl groups"/>
    <property type="evidence" value="ECO:0007669"/>
    <property type="project" value="InterPro"/>
</dbReference>
<evidence type="ECO:0000313" key="5">
    <source>
        <dbReference type="EMBL" id="PPJ55756.1"/>
    </source>
</evidence>
<name>A0A2S6C7R5_9PEZI</name>
<dbReference type="EMBL" id="PNEN01000531">
    <property type="protein sequence ID" value="PPJ55756.1"/>
    <property type="molecule type" value="Genomic_DNA"/>
</dbReference>
<keyword evidence="2" id="KW-0012">Acyltransferase</keyword>
<comment type="caution">
    <text evidence="5">The sequence shown here is derived from an EMBL/GenBank/DDBJ whole genome shotgun (WGS) entry which is preliminary data.</text>
</comment>
<keyword evidence="1" id="KW-0808">Transferase</keyword>
<evidence type="ECO:0000256" key="2">
    <source>
        <dbReference type="ARBA" id="ARBA00023315"/>
    </source>
</evidence>
<dbReference type="GO" id="GO:0031415">
    <property type="term" value="C:NatA complex"/>
    <property type="evidence" value="ECO:0007669"/>
    <property type="project" value="TreeGrafter"/>
</dbReference>
<evidence type="ECO:0000259" key="4">
    <source>
        <dbReference type="PROSITE" id="PS51186"/>
    </source>
</evidence>
<dbReference type="PROSITE" id="PS51186">
    <property type="entry name" value="GNAT"/>
    <property type="match status" value="1"/>
</dbReference>
<evidence type="ECO:0000256" key="1">
    <source>
        <dbReference type="ARBA" id="ARBA00022679"/>
    </source>
</evidence>
<dbReference type="InterPro" id="IPR000182">
    <property type="entry name" value="GNAT_dom"/>
</dbReference>
<reference evidence="6" key="1">
    <citation type="journal article" date="2017" name="bioRxiv">
        <title>Conservation of a gene cluster reveals novel cercosporin biosynthetic mechanisms and extends production to the genus Colletotrichum.</title>
        <authorList>
            <person name="de Jonge R."/>
            <person name="Ebert M.K."/>
            <person name="Huitt-Roehl C.R."/>
            <person name="Pal P."/>
            <person name="Suttle J.C."/>
            <person name="Spanner R.E."/>
            <person name="Neubauer J.D."/>
            <person name="Jurick W.M.II."/>
            <person name="Stott K.A."/>
            <person name="Secor G.A."/>
            <person name="Thomma B.P.H.J."/>
            <person name="Van de Peer Y."/>
            <person name="Townsend C.A."/>
            <person name="Bolton M.D."/>
        </authorList>
    </citation>
    <scope>NUCLEOTIDE SEQUENCE [LARGE SCALE GENOMIC DNA]</scope>
    <source>
        <strain evidence="6">CBS538.71</strain>
    </source>
</reference>
<gene>
    <name evidence="5" type="ORF">CBER1_01632</name>
</gene>
<dbReference type="GO" id="GO:0007064">
    <property type="term" value="P:mitotic sister chromatid cohesion"/>
    <property type="evidence" value="ECO:0007669"/>
    <property type="project" value="TreeGrafter"/>
</dbReference>
<dbReference type="OrthoDB" id="47374at2759"/>
<dbReference type="SUPFAM" id="SSF55729">
    <property type="entry name" value="Acyl-CoA N-acyltransferases (Nat)"/>
    <property type="match status" value="1"/>
</dbReference>
<proteinExistence type="predicted"/>
<organism evidence="5 6">
    <name type="scientific">Cercospora berteroae</name>
    <dbReference type="NCBI Taxonomy" id="357750"/>
    <lineage>
        <taxon>Eukaryota</taxon>
        <taxon>Fungi</taxon>
        <taxon>Dikarya</taxon>
        <taxon>Ascomycota</taxon>
        <taxon>Pezizomycotina</taxon>
        <taxon>Dothideomycetes</taxon>
        <taxon>Dothideomycetidae</taxon>
        <taxon>Mycosphaerellales</taxon>
        <taxon>Mycosphaerellaceae</taxon>
        <taxon>Cercospora</taxon>
    </lineage>
</organism>
<dbReference type="STRING" id="357750.A0A2S6C7R5"/>
<evidence type="ECO:0000313" key="6">
    <source>
        <dbReference type="Proteomes" id="UP000237631"/>
    </source>
</evidence>
<dbReference type="Gene3D" id="3.40.630.30">
    <property type="match status" value="1"/>
</dbReference>
<dbReference type="CDD" id="cd04301">
    <property type="entry name" value="NAT_SF"/>
    <property type="match status" value="1"/>
</dbReference>
<accession>A0A2S6C7R5</accession>
<keyword evidence="6" id="KW-1185">Reference proteome</keyword>
<evidence type="ECO:0000256" key="3">
    <source>
        <dbReference type="SAM" id="MobiDB-lite"/>
    </source>
</evidence>